<gene>
    <name evidence="6" type="ORF">scyTo_0015692</name>
</gene>
<evidence type="ECO:0000256" key="2">
    <source>
        <dbReference type="ARBA" id="ARBA00022771"/>
    </source>
</evidence>
<name>A0A401PWX6_SCYTO</name>
<keyword evidence="2 4" id="KW-0863">Zinc-finger</keyword>
<organism evidence="6 7">
    <name type="scientific">Scyliorhinus torazame</name>
    <name type="common">Cloudy catshark</name>
    <name type="synonym">Catulus torazame</name>
    <dbReference type="NCBI Taxonomy" id="75743"/>
    <lineage>
        <taxon>Eukaryota</taxon>
        <taxon>Metazoa</taxon>
        <taxon>Chordata</taxon>
        <taxon>Craniata</taxon>
        <taxon>Vertebrata</taxon>
        <taxon>Chondrichthyes</taxon>
        <taxon>Elasmobranchii</taxon>
        <taxon>Galeomorphii</taxon>
        <taxon>Galeoidea</taxon>
        <taxon>Carcharhiniformes</taxon>
        <taxon>Scyliorhinidae</taxon>
        <taxon>Scyliorhinus</taxon>
    </lineage>
</organism>
<dbReference type="SMART" id="SM00336">
    <property type="entry name" value="BBOX"/>
    <property type="match status" value="2"/>
</dbReference>
<evidence type="ECO:0000313" key="6">
    <source>
        <dbReference type="EMBL" id="GCB77631.1"/>
    </source>
</evidence>
<keyword evidence="1" id="KW-0479">Metal-binding</keyword>
<reference evidence="6 7" key="1">
    <citation type="journal article" date="2018" name="Nat. Ecol. Evol.">
        <title>Shark genomes provide insights into elasmobranch evolution and the origin of vertebrates.</title>
        <authorList>
            <person name="Hara Y"/>
            <person name="Yamaguchi K"/>
            <person name="Onimaru K"/>
            <person name="Kadota M"/>
            <person name="Koyanagi M"/>
            <person name="Keeley SD"/>
            <person name="Tatsumi K"/>
            <person name="Tanaka K"/>
            <person name="Motone F"/>
            <person name="Kageyama Y"/>
            <person name="Nozu R"/>
            <person name="Adachi N"/>
            <person name="Nishimura O"/>
            <person name="Nakagawa R"/>
            <person name="Tanegashima C"/>
            <person name="Kiyatake I"/>
            <person name="Matsumoto R"/>
            <person name="Murakumo K"/>
            <person name="Nishida K"/>
            <person name="Terakita A"/>
            <person name="Kuratani S"/>
            <person name="Sato K"/>
            <person name="Hyodo S Kuraku.S."/>
        </authorList>
    </citation>
    <scope>NUCLEOTIDE SEQUENCE [LARGE SCALE GENOMIC DNA]</scope>
</reference>
<dbReference type="OrthoDB" id="6270329at2759"/>
<evidence type="ECO:0000256" key="1">
    <source>
        <dbReference type="ARBA" id="ARBA00022723"/>
    </source>
</evidence>
<dbReference type="InterPro" id="IPR051051">
    <property type="entry name" value="E3_ubiq-ligase_TRIM/RNF"/>
</dbReference>
<comment type="caution">
    <text evidence="6">The sequence shown here is derived from an EMBL/GenBank/DDBJ whole genome shotgun (WGS) entry which is preliminary data.</text>
</comment>
<dbReference type="PANTHER" id="PTHR25465">
    <property type="entry name" value="B-BOX DOMAIN CONTAINING"/>
    <property type="match status" value="1"/>
</dbReference>
<dbReference type="OMA" id="CISCTVI"/>
<feature type="non-terminal residue" evidence="6">
    <location>
        <position position="243"/>
    </location>
</feature>
<dbReference type="SUPFAM" id="SSF57845">
    <property type="entry name" value="B-box zinc-binding domain"/>
    <property type="match status" value="1"/>
</dbReference>
<feature type="domain" description="B box-type" evidence="5">
    <location>
        <begin position="59"/>
        <end position="100"/>
    </location>
</feature>
<accession>A0A401PWX6</accession>
<dbReference type="GO" id="GO:0008270">
    <property type="term" value="F:zinc ion binding"/>
    <property type="evidence" value="ECO:0007669"/>
    <property type="project" value="UniProtKB-KW"/>
</dbReference>
<dbReference type="Pfam" id="PF00643">
    <property type="entry name" value="zf-B_box"/>
    <property type="match status" value="1"/>
</dbReference>
<feature type="non-terminal residue" evidence="6">
    <location>
        <position position="1"/>
    </location>
</feature>
<dbReference type="EMBL" id="BFAA01009015">
    <property type="protein sequence ID" value="GCB77631.1"/>
    <property type="molecule type" value="Genomic_DNA"/>
</dbReference>
<dbReference type="PROSITE" id="PS50119">
    <property type="entry name" value="ZF_BBOX"/>
    <property type="match status" value="1"/>
</dbReference>
<dbReference type="PANTHER" id="PTHR25465:SF14">
    <property type="entry name" value="E3 UBIQUITIN-PROTEIN LIGASE TRIM65"/>
    <property type="match status" value="1"/>
</dbReference>
<proteinExistence type="predicted"/>
<keyword evidence="7" id="KW-1185">Reference proteome</keyword>
<evidence type="ECO:0000256" key="3">
    <source>
        <dbReference type="ARBA" id="ARBA00022833"/>
    </source>
</evidence>
<sequence length="243" mass="27912">QAAQAESAPVMCEYCIANPAPAVKTCLKCETSFCSLHLKSHLTKKTFSDHALIEPLADLTKRQCKDHKKILEFYCEQDEKCVCISCTVIGRHKSHTLLSLDQAAAKIKDQLKKKVANLYRVKKNCSTKQKGLKKSETEIKELTAELKRELSKEFSEWRKTLEEDEKYTLKLIDDEECRVLFNIRSCSESLAKQMEEMTLIDAETPMMQQMDNLSFIQGSKQLLSRFSPFEDDTPLLDFQTDQQ</sequence>
<evidence type="ECO:0000256" key="4">
    <source>
        <dbReference type="PROSITE-ProRule" id="PRU00024"/>
    </source>
</evidence>
<dbReference type="Proteomes" id="UP000288216">
    <property type="component" value="Unassembled WGS sequence"/>
</dbReference>
<dbReference type="Gene3D" id="4.10.830.40">
    <property type="match status" value="1"/>
</dbReference>
<dbReference type="InterPro" id="IPR000315">
    <property type="entry name" value="Znf_B-box"/>
</dbReference>
<keyword evidence="3" id="KW-0862">Zinc</keyword>
<evidence type="ECO:0000259" key="5">
    <source>
        <dbReference type="PROSITE" id="PS50119"/>
    </source>
</evidence>
<evidence type="ECO:0000313" key="7">
    <source>
        <dbReference type="Proteomes" id="UP000288216"/>
    </source>
</evidence>
<dbReference type="AlphaFoldDB" id="A0A401PWX6"/>
<protein>
    <recommendedName>
        <fullName evidence="5">B box-type domain-containing protein</fullName>
    </recommendedName>
</protein>
<dbReference type="STRING" id="75743.A0A401PWX6"/>
<dbReference type="Gene3D" id="3.30.160.60">
    <property type="entry name" value="Classic Zinc Finger"/>
    <property type="match status" value="1"/>
</dbReference>
<dbReference type="CDD" id="cd19769">
    <property type="entry name" value="Bbox2_TRIM16-like"/>
    <property type="match status" value="1"/>
</dbReference>